<dbReference type="InterPro" id="IPR013083">
    <property type="entry name" value="Znf_RING/FYVE/PHD"/>
</dbReference>
<dbReference type="GO" id="GO:0008270">
    <property type="term" value="F:zinc ion binding"/>
    <property type="evidence" value="ECO:0007669"/>
    <property type="project" value="UniProtKB-KW"/>
</dbReference>
<dbReference type="EMBL" id="KI894037">
    <property type="protein sequence ID" value="OBR81589.1"/>
    <property type="molecule type" value="Genomic_DNA"/>
</dbReference>
<dbReference type="InterPro" id="IPR001841">
    <property type="entry name" value="Znf_RING"/>
</dbReference>
<dbReference type="InterPro" id="IPR011016">
    <property type="entry name" value="Znf_RING-CH"/>
</dbReference>
<keyword evidence="2 4" id="KW-0863">Zinc-finger</keyword>
<dbReference type="AlphaFoldDB" id="A0A1A5ZUV9"/>
<feature type="compositionally biased region" description="Acidic residues" evidence="5">
    <location>
        <begin position="30"/>
        <end position="40"/>
    </location>
</feature>
<name>A0A1A5ZUV9_9TREE</name>
<dbReference type="VEuPathDB" id="FungiDB:I303_08360"/>
<evidence type="ECO:0000256" key="4">
    <source>
        <dbReference type="PROSITE-ProRule" id="PRU00175"/>
    </source>
</evidence>
<dbReference type="PANTHER" id="PTHR46347:SF1">
    <property type="entry name" value="RING_FYVE_PHD ZINC FINGER SUPERFAMILY PROTEIN"/>
    <property type="match status" value="1"/>
</dbReference>
<dbReference type="PANTHER" id="PTHR46347">
    <property type="entry name" value="RING/FYVE/PHD ZINC FINGER SUPERFAMILY PROTEIN"/>
    <property type="match status" value="1"/>
</dbReference>
<feature type="region of interest" description="Disordered" evidence="5">
    <location>
        <begin position="1"/>
        <end position="135"/>
    </location>
</feature>
<reference evidence="9" key="1">
    <citation type="submission" date="2013-07" db="EMBL/GenBank/DDBJ databases">
        <title>The Genome Sequence of Cryptococcus dejecticola CBS10117.</title>
        <authorList>
            <consortium name="The Broad Institute Genome Sequencing Platform"/>
            <person name="Cuomo C."/>
            <person name="Litvintseva A."/>
            <person name="Chen Y."/>
            <person name="Heitman J."/>
            <person name="Sun S."/>
            <person name="Springer D."/>
            <person name="Dromer F."/>
            <person name="Young S.K."/>
            <person name="Zeng Q."/>
            <person name="Gargeya S."/>
            <person name="Fitzgerald M."/>
            <person name="Abouelleil A."/>
            <person name="Alvarado L."/>
            <person name="Berlin A.M."/>
            <person name="Chapman S.B."/>
            <person name="Dewar J."/>
            <person name="Goldberg J."/>
            <person name="Griggs A."/>
            <person name="Gujja S."/>
            <person name="Hansen M."/>
            <person name="Howarth C."/>
            <person name="Imamovic A."/>
            <person name="Larimer J."/>
            <person name="McCowan C."/>
            <person name="Murphy C."/>
            <person name="Pearson M."/>
            <person name="Priest M."/>
            <person name="Roberts A."/>
            <person name="Saif S."/>
            <person name="Shea T."/>
            <person name="Sykes S."/>
            <person name="Wortman J."/>
            <person name="Nusbaum C."/>
            <person name="Birren B."/>
        </authorList>
    </citation>
    <scope>NUCLEOTIDE SEQUENCE [LARGE SCALE GENOMIC DNA]</scope>
    <source>
        <strain evidence="9">CBS 10117</strain>
    </source>
</reference>
<keyword evidence="6" id="KW-0812">Transmembrane</keyword>
<feature type="compositionally biased region" description="Basic and acidic residues" evidence="5">
    <location>
        <begin position="11"/>
        <end position="20"/>
    </location>
</feature>
<proteinExistence type="predicted"/>
<feature type="transmembrane region" description="Helical" evidence="6">
    <location>
        <begin position="389"/>
        <end position="410"/>
    </location>
</feature>
<dbReference type="PROSITE" id="PS51292">
    <property type="entry name" value="ZF_RING_CH"/>
    <property type="match status" value="1"/>
</dbReference>
<evidence type="ECO:0000313" key="9">
    <source>
        <dbReference type="EMBL" id="OBR81589.1"/>
    </source>
</evidence>
<dbReference type="STRING" id="1296121.A0A1A5ZUV9"/>
<evidence type="ECO:0000256" key="6">
    <source>
        <dbReference type="SAM" id="Phobius"/>
    </source>
</evidence>
<evidence type="ECO:0000259" key="8">
    <source>
        <dbReference type="PROSITE" id="PS51292"/>
    </source>
</evidence>
<feature type="compositionally biased region" description="Basic and acidic residues" evidence="5">
    <location>
        <begin position="115"/>
        <end position="135"/>
    </location>
</feature>
<evidence type="ECO:0000256" key="2">
    <source>
        <dbReference type="ARBA" id="ARBA00022771"/>
    </source>
</evidence>
<keyword evidence="3" id="KW-0862">Zinc</keyword>
<dbReference type="SMART" id="SM00744">
    <property type="entry name" value="RINGv"/>
    <property type="match status" value="1"/>
</dbReference>
<dbReference type="PROSITE" id="PS50089">
    <property type="entry name" value="ZF_RING_2"/>
    <property type="match status" value="1"/>
</dbReference>
<protein>
    <submittedName>
        <fullName evidence="9">Uncharacterized protein</fullName>
    </submittedName>
</protein>
<dbReference type="Pfam" id="PF12906">
    <property type="entry name" value="RINGv"/>
    <property type="match status" value="1"/>
</dbReference>
<sequence>MSCTNTFHSSHRPEHLDKRFSQGSSRNLDTDMDMEDEQNVDDSIASTPIDGGPSQTWKYATVDPVDQGQGPTDEASERGNIEGRNTSSPTPPLTEERLHPETPNDNDCDIDEGDQEQKANAEWKVEDGKGDENAGDKSCRICFAGPEEEMILGRMISPCLCAGSMRYVHVKCLNAWRGTGTNAKAHLECPQCHYRYQLRRTLISGLATSRPILLLSTLLAFFSLTLSLGQLLHFSLHHSPTISRTLLSRHSSRVTSMFDLFDDPFAAADGGGPVIIVGGGGTLIWDVFISAIQTFVEISNGFIAYKDKLSATLALPGSVASVIFELVVRSLLGLAMLGSMSFMSLIITLPLFGPLQLLNGLRGFGFLGRRFGRRTANAAGGGGNGNTSIGSIMVVILVLIGAANTMVQFYRLVSRLTQRLLLYVETQILEVNSEEIRAQRKKKEKEEREKRKRERWYVRWVKDGQYKRIDGWKEVFVRFSLLVDRCFEVLRGGRGNEHEHVE</sequence>
<feature type="domain" description="RING-CH-type" evidence="8">
    <location>
        <begin position="131"/>
        <end position="199"/>
    </location>
</feature>
<evidence type="ECO:0000256" key="1">
    <source>
        <dbReference type="ARBA" id="ARBA00022723"/>
    </source>
</evidence>
<dbReference type="CDD" id="cd16495">
    <property type="entry name" value="RING_CH-C4HC3_MARCH"/>
    <property type="match status" value="1"/>
</dbReference>
<feature type="compositionally biased region" description="Acidic residues" evidence="5">
    <location>
        <begin position="104"/>
        <end position="114"/>
    </location>
</feature>
<dbReference type="Gene3D" id="3.30.40.10">
    <property type="entry name" value="Zinc/RING finger domain, C3HC4 (zinc finger)"/>
    <property type="match status" value="1"/>
</dbReference>
<keyword evidence="6" id="KW-1133">Transmembrane helix</keyword>
<dbReference type="SUPFAM" id="SSF57850">
    <property type="entry name" value="RING/U-box"/>
    <property type="match status" value="1"/>
</dbReference>
<evidence type="ECO:0000256" key="5">
    <source>
        <dbReference type="SAM" id="MobiDB-lite"/>
    </source>
</evidence>
<keyword evidence="1" id="KW-0479">Metal-binding</keyword>
<gene>
    <name evidence="9" type="ORF">I303_08360</name>
</gene>
<keyword evidence="6" id="KW-0472">Membrane</keyword>
<evidence type="ECO:0000259" key="7">
    <source>
        <dbReference type="PROSITE" id="PS50089"/>
    </source>
</evidence>
<feature type="domain" description="RING-type" evidence="7">
    <location>
        <begin position="139"/>
        <end position="193"/>
    </location>
</feature>
<evidence type="ECO:0000256" key="3">
    <source>
        <dbReference type="ARBA" id="ARBA00022833"/>
    </source>
</evidence>
<organism evidence="9">
    <name type="scientific">Kwoniella dejecticola CBS 10117</name>
    <dbReference type="NCBI Taxonomy" id="1296121"/>
    <lineage>
        <taxon>Eukaryota</taxon>
        <taxon>Fungi</taxon>
        <taxon>Dikarya</taxon>
        <taxon>Basidiomycota</taxon>
        <taxon>Agaricomycotina</taxon>
        <taxon>Tremellomycetes</taxon>
        <taxon>Tremellales</taxon>
        <taxon>Cryptococcaceae</taxon>
        <taxon>Kwoniella</taxon>
    </lineage>
</organism>
<feature type="transmembrane region" description="Helical" evidence="6">
    <location>
        <begin position="212"/>
        <end position="234"/>
    </location>
</feature>
<accession>A0A1A5ZUV9</accession>
<dbReference type="OrthoDB" id="264354at2759"/>